<protein>
    <submittedName>
        <fullName evidence="2">Uncharacterized protein</fullName>
    </submittedName>
</protein>
<evidence type="ECO:0000313" key="2">
    <source>
        <dbReference type="EMBL" id="SVB24135.1"/>
    </source>
</evidence>
<reference evidence="2" key="1">
    <citation type="submission" date="2018-05" db="EMBL/GenBank/DDBJ databases">
        <authorList>
            <person name="Lanie J.A."/>
            <person name="Ng W.-L."/>
            <person name="Kazmierczak K.M."/>
            <person name="Andrzejewski T.M."/>
            <person name="Davidsen T.M."/>
            <person name="Wayne K.J."/>
            <person name="Tettelin H."/>
            <person name="Glass J.I."/>
            <person name="Rusch D."/>
            <person name="Podicherti R."/>
            <person name="Tsui H.-C.T."/>
            <person name="Winkler M.E."/>
        </authorList>
    </citation>
    <scope>NUCLEOTIDE SEQUENCE</scope>
</reference>
<dbReference type="AlphaFoldDB" id="A0A382CDE2"/>
<name>A0A382CDE2_9ZZZZ</name>
<dbReference type="EMBL" id="UINC01033992">
    <property type="protein sequence ID" value="SVB24135.1"/>
    <property type="molecule type" value="Genomic_DNA"/>
</dbReference>
<gene>
    <name evidence="2" type="ORF">METZ01_LOCUS176989</name>
</gene>
<organism evidence="2">
    <name type="scientific">marine metagenome</name>
    <dbReference type="NCBI Taxonomy" id="408172"/>
    <lineage>
        <taxon>unclassified sequences</taxon>
        <taxon>metagenomes</taxon>
        <taxon>ecological metagenomes</taxon>
    </lineage>
</organism>
<proteinExistence type="predicted"/>
<feature type="region of interest" description="Disordered" evidence="1">
    <location>
        <begin position="1"/>
        <end position="41"/>
    </location>
</feature>
<accession>A0A382CDE2</accession>
<evidence type="ECO:0000256" key="1">
    <source>
        <dbReference type="SAM" id="MobiDB-lite"/>
    </source>
</evidence>
<sequence length="270" mass="27955">MPMARLQSGHAMSTEPAAGVTLLNAPPRSKGGMENVGSATSNTFTMTSPVTEIKCIDTYSVPYINPPGTPPNDGAEIGAIPVISLTNISIPSSWTVPATGKSESLSGIGAAPNNTGAGTYTIFPDVKITIGSAIDVPSALGVGVATTIATITGPVSELDSWVVPWTPTDKPPNFDGSDFGLARSSGYGNTAKGGPGIFYISFTLEFSLSGFGTPGVSGEPAVDWSGSPTALDFKIGVINNYDNDRETYMAAYEEAYSTLTKVPELSEWQT</sequence>